<dbReference type="AlphaFoldDB" id="A0A834IFG5"/>
<dbReference type="SUPFAM" id="SSF56112">
    <property type="entry name" value="Protein kinase-like (PK-like)"/>
    <property type="match status" value="1"/>
</dbReference>
<dbReference type="Proteomes" id="UP000625711">
    <property type="component" value="Unassembled WGS sequence"/>
</dbReference>
<sequence>MATTKERISGLRMILHNYYNTEVHMVDEELSILEKPTCIELTAQFRKGGQSNLETLACFVKLCEFDTGITINIDQLTGFKKEVDFYRFVIPALTKYQKRQKIASGSHYYYLFPKCIGATVSILCDREVPDETGALVLENIKEMGYRVPDENLDMKSCKLVLSQMARMHAAPLAMKLVSLEEYKAQVVPYLLNTCYRKTPYRHFDARTLTADVLQMYDLSDSISSTDAVIEYSKSITDLNIIEDDTWFTLCHSDFTIRNLMMTYDLRGNPQGCKIIDWKCYSYSHCCDDLLLFLFTSVEIPVLIECYSSLLDYYYTQLIYQLKKYRVGKKIGPYTKARFLGEVHMQGQKLLAQIVQALAYITCEGYKENGEPILGPLFRTSFLLELITILPTLIFWSSEHIKLSLKFRKIRSVFSKIKINRCFTLTMNKKNKHNMKSKRIELGYQKMKNTVIVRVGK</sequence>
<feature type="domain" description="CHK kinase-like" evidence="1">
    <location>
        <begin position="135"/>
        <end position="323"/>
    </location>
</feature>
<gene>
    <name evidence="2" type="ORF">GWI33_006667</name>
</gene>
<dbReference type="PANTHER" id="PTHR11012">
    <property type="entry name" value="PROTEIN KINASE-LIKE DOMAIN-CONTAINING"/>
    <property type="match status" value="1"/>
</dbReference>
<dbReference type="Gene3D" id="3.90.1200.10">
    <property type="match status" value="1"/>
</dbReference>
<protein>
    <recommendedName>
        <fullName evidence="1">CHK kinase-like domain-containing protein</fullName>
    </recommendedName>
</protein>
<proteinExistence type="predicted"/>
<dbReference type="OrthoDB" id="191037at2759"/>
<accession>A0A834IFG5</accession>
<dbReference type="PANTHER" id="PTHR11012:SF55">
    <property type="entry name" value="BHLH DOMAIN-CONTAINING PROTEIN"/>
    <property type="match status" value="1"/>
</dbReference>
<reference evidence="2" key="1">
    <citation type="submission" date="2020-08" db="EMBL/GenBank/DDBJ databases">
        <title>Genome sequencing and assembly of the red palm weevil Rhynchophorus ferrugineus.</title>
        <authorList>
            <person name="Dias G.B."/>
            <person name="Bergman C.M."/>
            <person name="Manee M."/>
        </authorList>
    </citation>
    <scope>NUCLEOTIDE SEQUENCE</scope>
    <source>
        <strain evidence="2">AA-2017</strain>
        <tissue evidence="2">Whole larva</tissue>
    </source>
</reference>
<evidence type="ECO:0000259" key="1">
    <source>
        <dbReference type="SMART" id="SM00587"/>
    </source>
</evidence>
<dbReference type="InterPro" id="IPR015897">
    <property type="entry name" value="CHK_kinase-like"/>
</dbReference>
<dbReference type="Pfam" id="PF02958">
    <property type="entry name" value="EcKL"/>
    <property type="match status" value="1"/>
</dbReference>
<keyword evidence="3" id="KW-1185">Reference proteome</keyword>
<organism evidence="2 3">
    <name type="scientific">Rhynchophorus ferrugineus</name>
    <name type="common">Red palm weevil</name>
    <name type="synonym">Curculio ferrugineus</name>
    <dbReference type="NCBI Taxonomy" id="354439"/>
    <lineage>
        <taxon>Eukaryota</taxon>
        <taxon>Metazoa</taxon>
        <taxon>Ecdysozoa</taxon>
        <taxon>Arthropoda</taxon>
        <taxon>Hexapoda</taxon>
        <taxon>Insecta</taxon>
        <taxon>Pterygota</taxon>
        <taxon>Neoptera</taxon>
        <taxon>Endopterygota</taxon>
        <taxon>Coleoptera</taxon>
        <taxon>Polyphaga</taxon>
        <taxon>Cucujiformia</taxon>
        <taxon>Curculionidae</taxon>
        <taxon>Dryophthorinae</taxon>
        <taxon>Rhynchophorus</taxon>
    </lineage>
</organism>
<evidence type="ECO:0000313" key="3">
    <source>
        <dbReference type="Proteomes" id="UP000625711"/>
    </source>
</evidence>
<comment type="caution">
    <text evidence="2">The sequence shown here is derived from an EMBL/GenBank/DDBJ whole genome shotgun (WGS) entry which is preliminary data.</text>
</comment>
<evidence type="ECO:0000313" key="2">
    <source>
        <dbReference type="EMBL" id="KAF7279860.1"/>
    </source>
</evidence>
<dbReference type="InterPro" id="IPR011009">
    <property type="entry name" value="Kinase-like_dom_sf"/>
</dbReference>
<dbReference type="InterPro" id="IPR004119">
    <property type="entry name" value="EcKL"/>
</dbReference>
<name>A0A834IFG5_RHYFE</name>
<dbReference type="EMBL" id="JAACXV010000335">
    <property type="protein sequence ID" value="KAF7279860.1"/>
    <property type="molecule type" value="Genomic_DNA"/>
</dbReference>
<dbReference type="SMART" id="SM00587">
    <property type="entry name" value="CHK"/>
    <property type="match status" value="1"/>
</dbReference>